<dbReference type="SMART" id="SM00471">
    <property type="entry name" value="HDc"/>
    <property type="match status" value="1"/>
</dbReference>
<dbReference type="InterPro" id="IPR052722">
    <property type="entry name" value="PgpH_phosphodiesterase"/>
</dbReference>
<dbReference type="Pfam" id="PF01966">
    <property type="entry name" value="HD"/>
    <property type="match status" value="1"/>
</dbReference>
<dbReference type="Proteomes" id="UP000501812">
    <property type="component" value="Chromosome"/>
</dbReference>
<feature type="transmembrane region" description="Helical" evidence="2">
    <location>
        <begin position="212"/>
        <end position="232"/>
    </location>
</feature>
<feature type="compositionally biased region" description="Basic and acidic residues" evidence="1">
    <location>
        <begin position="488"/>
        <end position="505"/>
    </location>
</feature>
<dbReference type="Gene3D" id="1.10.3210.10">
    <property type="entry name" value="Hypothetical protein af1432"/>
    <property type="match status" value="1"/>
</dbReference>
<evidence type="ECO:0000313" key="5">
    <source>
        <dbReference type="Proteomes" id="UP000501812"/>
    </source>
</evidence>
<evidence type="ECO:0000313" key="4">
    <source>
        <dbReference type="EMBL" id="QJE98234.1"/>
    </source>
</evidence>
<feature type="transmembrane region" description="Helical" evidence="2">
    <location>
        <begin position="173"/>
        <end position="191"/>
    </location>
</feature>
<feature type="compositionally biased region" description="Low complexity" evidence="1">
    <location>
        <begin position="520"/>
        <end position="532"/>
    </location>
</feature>
<reference evidence="4 5" key="1">
    <citation type="submission" date="2020-04" db="EMBL/GenBank/DDBJ databases">
        <title>Luteolibacter sp. G-1-1-1 isolated from soil.</title>
        <authorList>
            <person name="Dahal R.H."/>
        </authorList>
    </citation>
    <scope>NUCLEOTIDE SEQUENCE [LARGE SCALE GENOMIC DNA]</scope>
    <source>
        <strain evidence="4 5">G-1-1-1</strain>
    </source>
</reference>
<feature type="compositionally biased region" description="Basic and acidic residues" evidence="1">
    <location>
        <begin position="384"/>
        <end position="401"/>
    </location>
</feature>
<dbReference type="KEGG" id="luo:HHL09_21425"/>
<keyword evidence="2" id="KW-0472">Membrane</keyword>
<dbReference type="AlphaFoldDB" id="A0A858RNZ8"/>
<keyword evidence="2" id="KW-1133">Transmembrane helix</keyword>
<feature type="transmembrane region" description="Helical" evidence="2">
    <location>
        <begin position="143"/>
        <end position="161"/>
    </location>
</feature>
<evidence type="ECO:0000256" key="1">
    <source>
        <dbReference type="SAM" id="MobiDB-lite"/>
    </source>
</evidence>
<dbReference type="CDD" id="cd00077">
    <property type="entry name" value="HDc"/>
    <property type="match status" value="1"/>
</dbReference>
<dbReference type="InterPro" id="IPR006674">
    <property type="entry name" value="HD_domain"/>
</dbReference>
<feature type="transmembrane region" description="Helical" evidence="2">
    <location>
        <begin position="40"/>
        <end position="59"/>
    </location>
</feature>
<name>A0A858RNZ8_9BACT</name>
<dbReference type="RefSeq" id="WP_169456693.1">
    <property type="nucleotide sequence ID" value="NZ_CP051774.1"/>
</dbReference>
<dbReference type="InterPro" id="IPR006675">
    <property type="entry name" value="HDIG_dom"/>
</dbReference>
<organism evidence="4 5">
    <name type="scientific">Luteolibacter luteus</name>
    <dbReference type="NCBI Taxonomy" id="2728835"/>
    <lineage>
        <taxon>Bacteria</taxon>
        <taxon>Pseudomonadati</taxon>
        <taxon>Verrucomicrobiota</taxon>
        <taxon>Verrucomicrobiia</taxon>
        <taxon>Verrucomicrobiales</taxon>
        <taxon>Verrucomicrobiaceae</taxon>
        <taxon>Luteolibacter</taxon>
    </lineage>
</organism>
<dbReference type="InterPro" id="IPR011621">
    <property type="entry name" value="Metal-dep_PHydrolase_7TM_intra"/>
</dbReference>
<keyword evidence="5" id="KW-1185">Reference proteome</keyword>
<evidence type="ECO:0000256" key="2">
    <source>
        <dbReference type="SAM" id="Phobius"/>
    </source>
</evidence>
<feature type="transmembrane region" description="Helical" evidence="2">
    <location>
        <begin position="71"/>
        <end position="91"/>
    </location>
</feature>
<keyword evidence="2" id="KW-0812">Transmembrane</keyword>
<dbReference type="SUPFAM" id="SSF109604">
    <property type="entry name" value="HD-domain/PDEase-like"/>
    <property type="match status" value="1"/>
</dbReference>
<gene>
    <name evidence="4" type="ORF">HHL09_21425</name>
</gene>
<feature type="region of interest" description="Disordered" evidence="1">
    <location>
        <begin position="384"/>
        <end position="409"/>
    </location>
</feature>
<feature type="region of interest" description="Disordered" evidence="1">
    <location>
        <begin position="488"/>
        <end position="545"/>
    </location>
</feature>
<accession>A0A858RNZ8</accession>
<evidence type="ECO:0000259" key="3">
    <source>
        <dbReference type="SMART" id="SM00471"/>
    </source>
</evidence>
<feature type="transmembrane region" description="Helical" evidence="2">
    <location>
        <begin position="103"/>
        <end position="131"/>
    </location>
</feature>
<dbReference type="InterPro" id="IPR003607">
    <property type="entry name" value="HD/PDEase_dom"/>
</dbReference>
<feature type="domain" description="HD/PDEase" evidence="3">
    <location>
        <begin position="261"/>
        <end position="434"/>
    </location>
</feature>
<dbReference type="EMBL" id="CP051774">
    <property type="protein sequence ID" value="QJE98234.1"/>
    <property type="molecule type" value="Genomic_DNA"/>
</dbReference>
<dbReference type="NCBIfam" id="TIGR00277">
    <property type="entry name" value="HDIG"/>
    <property type="match status" value="1"/>
</dbReference>
<sequence length="545" mass="59115">MTLDRSVLVRLFLYLVFCAGVGVMVLRAASDTNFADERTYGALSGFVVAAAAVAILHSLHENVSHRNGRIILVLGGLAGHMAVVRGISLMVDANDMAGEMKFLLIPFALTPMVHAVLLGRGVGTFSTVFAAFLGSMVMPKQDALLYVAVSLVCGLVAVQAVHKVRKRVQLLRAGVYSGVAALLLCIAFGRIDPVPGITDHMEGLKDAGLSSLAALGTGIVIALLVSGMLPVLEGTFQLTTDISWLELSDLNHKLLRRLQLEAPGTFHHSLVVASLAEAAAEAVGANAAMCRVSAYYHDIGKLSKPEYFIENQVEGGENPHDSLTPTMSALIIIAHVKDGVDLAVKHKLNPRVIDIIQEHHGDSLVSYFYRRAQEQKKAEMEKVEKGLENPEDLPKIDEKNFRYPGPRPRTRESGIVSLADIVESASRSLKKPTPAKIRSMVEDLIESRVCDGQLDECTLTLRDLAKVKDSFCATLRSMLHTRIDYPKEDERSTVGRNKSDLERRHNGSKTQPIKTAPIKTAPLQPAQPAVTPQQPPATTPQQSAN</sequence>
<dbReference type="PANTHER" id="PTHR36442">
    <property type="entry name" value="CYCLIC-DI-AMP PHOSPHODIESTERASE PGPH"/>
    <property type="match status" value="1"/>
</dbReference>
<dbReference type="Pfam" id="PF07698">
    <property type="entry name" value="7TM-7TMR_HD"/>
    <property type="match status" value="1"/>
</dbReference>
<protein>
    <submittedName>
        <fullName evidence="4">HDIG domain-containing protein</fullName>
    </submittedName>
</protein>
<dbReference type="PANTHER" id="PTHR36442:SF1">
    <property type="entry name" value="CYCLIC-DI-AMP PHOSPHODIESTERASE PGPH"/>
    <property type="match status" value="1"/>
</dbReference>
<feature type="transmembrane region" description="Helical" evidence="2">
    <location>
        <begin position="7"/>
        <end position="28"/>
    </location>
</feature>
<proteinExistence type="predicted"/>